<protein>
    <submittedName>
        <fullName evidence="1">Uncharacterized protein</fullName>
    </submittedName>
</protein>
<reference evidence="2" key="1">
    <citation type="submission" date="2016-10" db="EMBL/GenBank/DDBJ databases">
        <authorList>
            <person name="Varghese N."/>
            <person name="Submissions S."/>
        </authorList>
    </citation>
    <scope>NUCLEOTIDE SEQUENCE [LARGE SCALE GENOMIC DNA]</scope>
    <source>
        <strain evidence="2">DSM 23515</strain>
    </source>
</reference>
<keyword evidence="2" id="KW-1185">Reference proteome</keyword>
<accession>A0A1I2KBZ8</accession>
<dbReference type="AlphaFoldDB" id="A0A1I2KBZ8"/>
<name>A0A1I2KBZ8_9FLAO</name>
<dbReference type="EMBL" id="FOOH01000002">
    <property type="protein sequence ID" value="SFF63829.1"/>
    <property type="molecule type" value="Genomic_DNA"/>
</dbReference>
<evidence type="ECO:0000313" key="2">
    <source>
        <dbReference type="Proteomes" id="UP000199116"/>
    </source>
</evidence>
<organism evidence="1 2">
    <name type="scientific">Salegentibacter agarivorans</name>
    <dbReference type="NCBI Taxonomy" id="345907"/>
    <lineage>
        <taxon>Bacteria</taxon>
        <taxon>Pseudomonadati</taxon>
        <taxon>Bacteroidota</taxon>
        <taxon>Flavobacteriia</taxon>
        <taxon>Flavobacteriales</taxon>
        <taxon>Flavobacteriaceae</taxon>
        <taxon>Salegentibacter</taxon>
    </lineage>
</organism>
<sequence>MISTSQARSQSNQTEAAIFNIGIGTVFSGIGAVINKEPQEKFGKVLVKGMAQGALGGYLVYESKVIAGRISNQKNLTYGWPAKFMNSAGTSIIENAASNRNFWEQWNLNIGFNRIEFHTKDRFHLKYRIQPVSFLLTAYTAVQNKFEAELSLRVGEFVFSGNNTFGYEDNNDYYLGRAISTAILLNPEAGGFNYNTVAHELIHVFQYHDFNVLNAYANKPLKEFKKGSGFFRKMDKIFHYDFNIFVFAGLYKMEHFGKDQKSFEGYYSNYFEREAYLFSNY</sequence>
<proteinExistence type="predicted"/>
<gene>
    <name evidence="1" type="ORF">SAMN04488033_102224</name>
</gene>
<evidence type="ECO:0000313" key="1">
    <source>
        <dbReference type="EMBL" id="SFF63829.1"/>
    </source>
</evidence>
<dbReference type="Proteomes" id="UP000199116">
    <property type="component" value="Unassembled WGS sequence"/>
</dbReference>